<feature type="domain" description="N-acetyltransferase" evidence="1">
    <location>
        <begin position="17"/>
        <end position="190"/>
    </location>
</feature>
<dbReference type="PROSITE" id="PS51186">
    <property type="entry name" value="GNAT"/>
    <property type="match status" value="1"/>
</dbReference>
<dbReference type="AlphaFoldDB" id="A0A6H0SHD8"/>
<evidence type="ECO:0000313" key="2">
    <source>
        <dbReference type="EMBL" id="QIV86923.1"/>
    </source>
</evidence>
<accession>A0A6H0SHD8</accession>
<reference evidence="2 3" key="1">
    <citation type="submission" date="2018-09" db="EMBL/GenBank/DDBJ databases">
        <title>Glutamicibacter mishrai S5-52T (LMG 29155T = KCTC 39846T).</title>
        <authorList>
            <person name="Das S.K."/>
        </authorList>
    </citation>
    <scope>NUCLEOTIDE SEQUENCE [LARGE SCALE GENOMIC DNA]</scope>
    <source>
        <strain evidence="2 3">S5-52</strain>
    </source>
</reference>
<name>A0A6H0SHD8_9MICC</name>
<dbReference type="InterPro" id="IPR051531">
    <property type="entry name" value="N-acetyltransferase"/>
</dbReference>
<evidence type="ECO:0000259" key="1">
    <source>
        <dbReference type="PROSITE" id="PS51186"/>
    </source>
</evidence>
<dbReference type="InterPro" id="IPR016181">
    <property type="entry name" value="Acyl_CoA_acyltransferase"/>
</dbReference>
<keyword evidence="2" id="KW-0808">Transferase</keyword>
<dbReference type="Pfam" id="PF13302">
    <property type="entry name" value="Acetyltransf_3"/>
    <property type="match status" value="1"/>
</dbReference>
<dbReference type="GO" id="GO:0016747">
    <property type="term" value="F:acyltransferase activity, transferring groups other than amino-acyl groups"/>
    <property type="evidence" value="ECO:0007669"/>
    <property type="project" value="InterPro"/>
</dbReference>
<dbReference type="EMBL" id="CP032549">
    <property type="protein sequence ID" value="QIV86923.1"/>
    <property type="molecule type" value="Genomic_DNA"/>
</dbReference>
<protein>
    <submittedName>
        <fullName evidence="2">N-acetyltransferase</fullName>
    </submittedName>
</protein>
<organism evidence="2 3">
    <name type="scientific">Glutamicibacter mishrai</name>
    <dbReference type="NCBI Taxonomy" id="1775880"/>
    <lineage>
        <taxon>Bacteria</taxon>
        <taxon>Bacillati</taxon>
        <taxon>Actinomycetota</taxon>
        <taxon>Actinomycetes</taxon>
        <taxon>Micrococcales</taxon>
        <taxon>Micrococcaceae</taxon>
        <taxon>Glutamicibacter</taxon>
    </lineage>
</organism>
<proteinExistence type="predicted"/>
<dbReference type="RefSeq" id="WP_172511748.1">
    <property type="nucleotide sequence ID" value="NZ_CP032549.1"/>
</dbReference>
<evidence type="ECO:0000313" key="3">
    <source>
        <dbReference type="Proteomes" id="UP000502331"/>
    </source>
</evidence>
<gene>
    <name evidence="2" type="ORF">D3791_07135</name>
</gene>
<dbReference type="SUPFAM" id="SSF55729">
    <property type="entry name" value="Acyl-CoA N-acyltransferases (Nat)"/>
    <property type="match status" value="1"/>
</dbReference>
<dbReference type="PANTHER" id="PTHR43792">
    <property type="entry name" value="GNAT FAMILY, PUTATIVE (AFU_ORTHOLOGUE AFUA_3G00765)-RELATED-RELATED"/>
    <property type="match status" value="1"/>
</dbReference>
<sequence length="194" mass="21946">MTASLDFIAWPVTTKRLTLRRLTEGDLESTWSYRKLPEVTEWITAGPKDFETYRKQFLESGKINRDIAVELSDGQGGSRLIGTVMVYIKDAWGQREVAEQAKAVEAELGWSFDPEFAGRGYATEAVKAAMKLCFEDLGLRRIVAGCFAANEPSARLMERVGMRRESFEKAISLHRSGQWVDSYSYAMLKEEWAG</sequence>
<dbReference type="Gene3D" id="3.40.630.30">
    <property type="match status" value="1"/>
</dbReference>
<dbReference type="InterPro" id="IPR000182">
    <property type="entry name" value="GNAT_dom"/>
</dbReference>
<dbReference type="Proteomes" id="UP000502331">
    <property type="component" value="Chromosome"/>
</dbReference>
<dbReference type="PANTHER" id="PTHR43792:SF1">
    <property type="entry name" value="N-ACETYLTRANSFERASE DOMAIN-CONTAINING PROTEIN"/>
    <property type="match status" value="1"/>
</dbReference>
<keyword evidence="3" id="KW-1185">Reference proteome</keyword>